<keyword evidence="2" id="KW-1185">Reference proteome</keyword>
<proteinExistence type="predicted"/>
<comment type="caution">
    <text evidence="1">The sequence shown here is derived from an EMBL/GenBank/DDBJ whole genome shotgun (WGS) entry which is preliminary data.</text>
</comment>
<evidence type="ECO:0000313" key="2">
    <source>
        <dbReference type="Proteomes" id="UP001232163"/>
    </source>
</evidence>
<name>A0ABT9MHY3_9DEIO</name>
<dbReference type="Proteomes" id="UP001232163">
    <property type="component" value="Unassembled WGS sequence"/>
</dbReference>
<sequence>MTRRPVPATGLLTQLESPPQRARLRRRVVARLSVQGGLSSVGGQARRDVMPSSEQAFVVEGVLRELLVLLGKCRDAWGARDVTWAEAAALGTLLITAVSSAVQRAAPTVQNEDARRLVTVVYAVLFDRGVRPRLPGLLRPFSNGVRDEAPLLLEDIYWTVVRRSRPGP</sequence>
<organism evidence="1 2">
    <name type="scientific">Deinococcus enclensis</name>
    <dbReference type="NCBI Taxonomy" id="1049582"/>
    <lineage>
        <taxon>Bacteria</taxon>
        <taxon>Thermotogati</taxon>
        <taxon>Deinococcota</taxon>
        <taxon>Deinococci</taxon>
        <taxon>Deinococcales</taxon>
        <taxon>Deinococcaceae</taxon>
        <taxon>Deinococcus</taxon>
    </lineage>
</organism>
<dbReference type="RefSeq" id="WP_307469177.1">
    <property type="nucleotide sequence ID" value="NZ_JAURUR010000021.1"/>
</dbReference>
<gene>
    <name evidence="1" type="ORF">QO006_003664</name>
</gene>
<dbReference type="EMBL" id="JAURUR010000021">
    <property type="protein sequence ID" value="MDP9766200.1"/>
    <property type="molecule type" value="Genomic_DNA"/>
</dbReference>
<reference evidence="1 2" key="1">
    <citation type="submission" date="2023-07" db="EMBL/GenBank/DDBJ databases">
        <title>Genomic Encyclopedia of Type Strains, Phase IV (KMG-IV): sequencing the most valuable type-strain genomes for metagenomic binning, comparative biology and taxonomic classification.</title>
        <authorList>
            <person name="Goeker M."/>
        </authorList>
    </citation>
    <scope>NUCLEOTIDE SEQUENCE [LARGE SCALE GENOMIC DNA]</scope>
    <source>
        <strain evidence="1 2">NIO-1023</strain>
    </source>
</reference>
<evidence type="ECO:0000313" key="1">
    <source>
        <dbReference type="EMBL" id="MDP9766200.1"/>
    </source>
</evidence>
<accession>A0ABT9MHY3</accession>
<protein>
    <submittedName>
        <fullName evidence="1">Uncharacterized protein</fullName>
    </submittedName>
</protein>